<dbReference type="PROSITE" id="PS51725">
    <property type="entry name" value="ABM"/>
    <property type="match status" value="1"/>
</dbReference>
<dbReference type="InterPro" id="IPR007138">
    <property type="entry name" value="ABM_dom"/>
</dbReference>
<gene>
    <name evidence="2" type="ORF">MMG00_03525</name>
</gene>
<dbReference type="Pfam" id="PF03992">
    <property type="entry name" value="ABM"/>
    <property type="match status" value="1"/>
</dbReference>
<dbReference type="InterPro" id="IPR011008">
    <property type="entry name" value="Dimeric_a/b-barrel"/>
</dbReference>
<keyword evidence="3" id="KW-1185">Reference proteome</keyword>
<dbReference type="Proteomes" id="UP000829542">
    <property type="component" value="Chromosome"/>
</dbReference>
<name>A0ABY3X3U8_9GAMM</name>
<dbReference type="GO" id="GO:0004497">
    <property type="term" value="F:monooxygenase activity"/>
    <property type="evidence" value="ECO:0007669"/>
    <property type="project" value="UniProtKB-KW"/>
</dbReference>
<dbReference type="SUPFAM" id="SSF54909">
    <property type="entry name" value="Dimeric alpha+beta barrel"/>
    <property type="match status" value="1"/>
</dbReference>
<evidence type="ECO:0000313" key="3">
    <source>
        <dbReference type="Proteomes" id="UP000829542"/>
    </source>
</evidence>
<dbReference type="RefSeq" id="WP_242151477.1">
    <property type="nucleotide sequence ID" value="NZ_CP093379.1"/>
</dbReference>
<accession>A0ABY3X3U8</accession>
<dbReference type="InterPro" id="IPR052936">
    <property type="entry name" value="Jasmonate_Hydroxylase-like"/>
</dbReference>
<reference evidence="2 3" key="1">
    <citation type="submission" date="2022-03" db="EMBL/GenBank/DDBJ databases">
        <title>Ignatzschineria rhizosphaerae HR5S32.</title>
        <authorList>
            <person name="Sun J.Q."/>
            <person name="Feng J.Y."/>
        </authorList>
    </citation>
    <scope>NUCLEOTIDE SEQUENCE [LARGE SCALE GENOMIC DNA]</scope>
    <source>
        <strain evidence="2 3">HR5S32</strain>
    </source>
</reference>
<keyword evidence="2" id="KW-0503">Monooxygenase</keyword>
<evidence type="ECO:0000259" key="1">
    <source>
        <dbReference type="PROSITE" id="PS51725"/>
    </source>
</evidence>
<feature type="domain" description="ABM" evidence="1">
    <location>
        <begin position="2"/>
        <end position="90"/>
    </location>
</feature>
<dbReference type="PANTHER" id="PTHR37811">
    <property type="entry name" value="BLL5343 PROTEIN"/>
    <property type="match status" value="1"/>
</dbReference>
<dbReference type="Gene3D" id="3.30.70.100">
    <property type="match status" value="1"/>
</dbReference>
<dbReference type="PANTHER" id="PTHR37811:SF2">
    <property type="entry name" value="ABM DOMAIN-CONTAINING PROTEIN"/>
    <property type="match status" value="1"/>
</dbReference>
<sequence>MIAVIFELKTDKIHKAQYLALAADLKSYLKDIRGFISIERFQSLVAPDKILSLSFWENEVAIEAWRNLEVHRTAQVKGRASILNFYRLRVATVIRDYGLNDREEAPKDSVGYHQ</sequence>
<evidence type="ECO:0000313" key="2">
    <source>
        <dbReference type="EMBL" id="UNM96935.1"/>
    </source>
</evidence>
<dbReference type="EMBL" id="CP093379">
    <property type="protein sequence ID" value="UNM96935.1"/>
    <property type="molecule type" value="Genomic_DNA"/>
</dbReference>
<keyword evidence="2" id="KW-0560">Oxidoreductase</keyword>
<organism evidence="2 3">
    <name type="scientific">Ignatzschineria rhizosphaerae</name>
    <dbReference type="NCBI Taxonomy" id="2923279"/>
    <lineage>
        <taxon>Bacteria</taxon>
        <taxon>Pseudomonadati</taxon>
        <taxon>Pseudomonadota</taxon>
        <taxon>Gammaproteobacteria</taxon>
        <taxon>Cardiobacteriales</taxon>
        <taxon>Ignatzschineriaceae</taxon>
        <taxon>Ignatzschineria</taxon>
    </lineage>
</organism>
<proteinExistence type="predicted"/>
<protein>
    <submittedName>
        <fullName evidence="2">Antibiotic biosynthesis monooxygenase</fullName>
    </submittedName>
</protein>